<organism evidence="9 10">
    <name type="scientific">Caulochytrium protostelioides</name>
    <dbReference type="NCBI Taxonomy" id="1555241"/>
    <lineage>
        <taxon>Eukaryota</taxon>
        <taxon>Fungi</taxon>
        <taxon>Fungi incertae sedis</taxon>
        <taxon>Chytridiomycota</taxon>
        <taxon>Chytridiomycota incertae sedis</taxon>
        <taxon>Chytridiomycetes</taxon>
        <taxon>Caulochytriales</taxon>
        <taxon>Caulochytriaceae</taxon>
        <taxon>Caulochytrium</taxon>
    </lineage>
</organism>
<sequence>MAGASPVRTAAEPSSSLPSAAPAPGPSIADAATLRVPTQFKRHPGHLLVTATELLWQAEVSRTPDYRLPLVAIERQQVSKEGSAHVNLKIVPRASSAAAGEADSARAAAAAGLVFRFTGDTPAAALANRDAVVKTIATALLKARSPSGNAAASAGPRGTTRLPLPPPPPPEKVLSEEEIQIRMALLASNPHLRQLHNDLVQSGLVSEEEFWQGRGDLLEQQMWLNRQAKGLTSKTLAEIRPEASESSELRFTLTPEIIHAIFLAHPLVHSAYLSTVPDKLSQKEFWTQYFQSRYFHRQRTLGLNKHADGPTGRMTQFDQYLKLEEERAQEQALANGGEAKQRQQEADDFNVFQLLDLSTTKEDHMNTMTRPDFTMIPGRDKKSLSLIRRFNHHSEIVLSNGVGSSVGPPVGVQSGRRKEGSATGIISAEERSRRFMDETTLEDLSQPKPSHFMPLNIDDPSRYFSQLQNAAQAGNRSAAQNGDAAAAAADAGGAEAAAAEDWLLDVPPEKRAKIVKAFWEDHYETLPCRPGLPLESLLISTQMTEEAREALRRGRERQDRRLARIPPGAPAYIRKTNAAAISALGGGYNTFRFQTKEARAAASAAAAAAAVAPPGADAADAKEPRPSNPEILTSTHVKNIKHFHNSVQEILRHFYPLVLAKRTRADVSHAADADGVTRDNAKAQPEVESEAAAAKRLRLTTMLENLRRDMKAFCETGPTAGEELLEPAMASVERALQTVAGTVAGSAETSSLP</sequence>
<dbReference type="STRING" id="1555241.A0A4P9X7Z8"/>
<reference evidence="10" key="1">
    <citation type="journal article" date="2018" name="Nat. Microbiol.">
        <title>Leveraging single-cell genomics to expand the fungal tree of life.</title>
        <authorList>
            <person name="Ahrendt S.R."/>
            <person name="Quandt C.A."/>
            <person name="Ciobanu D."/>
            <person name="Clum A."/>
            <person name="Salamov A."/>
            <person name="Andreopoulos B."/>
            <person name="Cheng J.F."/>
            <person name="Woyke T."/>
            <person name="Pelin A."/>
            <person name="Henrissat B."/>
            <person name="Reynolds N.K."/>
            <person name="Benny G.L."/>
            <person name="Smith M.E."/>
            <person name="James T.Y."/>
            <person name="Grigoriev I.V."/>
        </authorList>
    </citation>
    <scope>NUCLEOTIDE SEQUENCE [LARGE SCALE GENOMIC DNA]</scope>
    <source>
        <strain evidence="10">ATCC 52028</strain>
    </source>
</reference>
<feature type="compositionally biased region" description="Low complexity" evidence="7">
    <location>
        <begin position="145"/>
        <end position="162"/>
    </location>
</feature>
<evidence type="ECO:0000256" key="2">
    <source>
        <dbReference type="ARBA" id="ARBA00009448"/>
    </source>
</evidence>
<name>A0A4P9X7Z8_9FUNG</name>
<dbReference type="InterPro" id="IPR035925">
    <property type="entry name" value="BSD_dom_sf"/>
</dbReference>
<feature type="region of interest" description="Disordered" evidence="7">
    <location>
        <begin position="407"/>
        <end position="427"/>
    </location>
</feature>
<evidence type="ECO:0000256" key="1">
    <source>
        <dbReference type="ARBA" id="ARBA00004123"/>
    </source>
</evidence>
<evidence type="ECO:0000256" key="3">
    <source>
        <dbReference type="ARBA" id="ARBA00022737"/>
    </source>
</evidence>
<dbReference type="Proteomes" id="UP000274922">
    <property type="component" value="Unassembled WGS sequence"/>
</dbReference>
<keyword evidence="6" id="KW-0539">Nucleus</keyword>
<comment type="subcellular location">
    <subcellularLocation>
        <location evidence="1">Nucleus</location>
    </subcellularLocation>
</comment>
<evidence type="ECO:0000313" key="9">
    <source>
        <dbReference type="EMBL" id="RKP01386.1"/>
    </source>
</evidence>
<dbReference type="EMBL" id="ML014174">
    <property type="protein sequence ID" value="RKP01386.1"/>
    <property type="molecule type" value="Genomic_DNA"/>
</dbReference>
<dbReference type="PROSITE" id="PS50858">
    <property type="entry name" value="BSD"/>
    <property type="match status" value="2"/>
</dbReference>
<comment type="similarity">
    <text evidence="2">Belongs to the TFB1 family.</text>
</comment>
<feature type="region of interest" description="Disordered" evidence="7">
    <location>
        <begin position="1"/>
        <end position="29"/>
    </location>
</feature>
<keyword evidence="3" id="KW-0677">Repeat</keyword>
<dbReference type="SMART" id="SM00751">
    <property type="entry name" value="BSD"/>
    <property type="match status" value="2"/>
</dbReference>
<keyword evidence="4" id="KW-0805">Transcription regulation</keyword>
<dbReference type="CDD" id="cd13229">
    <property type="entry name" value="PH_TFIIH"/>
    <property type="match status" value="1"/>
</dbReference>
<evidence type="ECO:0000259" key="8">
    <source>
        <dbReference type="PROSITE" id="PS50858"/>
    </source>
</evidence>
<feature type="compositionally biased region" description="Low complexity" evidence="7">
    <location>
        <begin position="10"/>
        <end position="29"/>
    </location>
</feature>
<feature type="domain" description="BSD" evidence="8">
    <location>
        <begin position="245"/>
        <end position="297"/>
    </location>
</feature>
<dbReference type="Gene3D" id="2.30.29.30">
    <property type="entry name" value="Pleckstrin-homology domain (PH domain)/Phosphotyrosine-binding domain (PTB)"/>
    <property type="match status" value="1"/>
</dbReference>
<dbReference type="InterPro" id="IPR005607">
    <property type="entry name" value="BSD_dom"/>
</dbReference>
<feature type="domain" description="BSD" evidence="8">
    <location>
        <begin position="177"/>
        <end position="211"/>
    </location>
</feature>
<evidence type="ECO:0000256" key="6">
    <source>
        <dbReference type="ARBA" id="ARBA00023242"/>
    </source>
</evidence>
<dbReference type="OrthoDB" id="360521at2759"/>
<proteinExistence type="inferred from homology"/>
<keyword evidence="5" id="KW-0804">Transcription</keyword>
<dbReference type="GO" id="GO:0006289">
    <property type="term" value="P:nucleotide-excision repair"/>
    <property type="evidence" value="ECO:0007669"/>
    <property type="project" value="InterPro"/>
</dbReference>
<dbReference type="SUPFAM" id="SSF140383">
    <property type="entry name" value="BSD domain-like"/>
    <property type="match status" value="2"/>
</dbReference>
<evidence type="ECO:0000256" key="5">
    <source>
        <dbReference type="ARBA" id="ARBA00023163"/>
    </source>
</evidence>
<dbReference type="PANTHER" id="PTHR12856">
    <property type="entry name" value="TRANSCRIPTION INITIATION FACTOR IIH-RELATED"/>
    <property type="match status" value="1"/>
</dbReference>
<dbReference type="AlphaFoldDB" id="A0A4P9X7Z8"/>
<dbReference type="GO" id="GO:0006351">
    <property type="term" value="P:DNA-templated transcription"/>
    <property type="evidence" value="ECO:0007669"/>
    <property type="project" value="InterPro"/>
</dbReference>
<protein>
    <recommendedName>
        <fullName evidence="8">BSD domain-containing protein</fullName>
    </recommendedName>
</protein>
<accession>A0A4P9X7Z8</accession>
<dbReference type="InterPro" id="IPR013876">
    <property type="entry name" value="TFIIH_BTF_p62_N"/>
</dbReference>
<dbReference type="Gene3D" id="6.10.140.1200">
    <property type="match status" value="1"/>
</dbReference>
<dbReference type="InterPro" id="IPR011993">
    <property type="entry name" value="PH-like_dom_sf"/>
</dbReference>
<keyword evidence="10" id="KW-1185">Reference proteome</keyword>
<feature type="region of interest" description="Disordered" evidence="7">
    <location>
        <begin position="145"/>
        <end position="172"/>
    </location>
</feature>
<dbReference type="GO" id="GO:0000439">
    <property type="term" value="C:transcription factor TFIIH core complex"/>
    <property type="evidence" value="ECO:0007669"/>
    <property type="project" value="InterPro"/>
</dbReference>
<dbReference type="Pfam" id="PF03909">
    <property type="entry name" value="BSD"/>
    <property type="match status" value="1"/>
</dbReference>
<dbReference type="SUPFAM" id="SSF50729">
    <property type="entry name" value="PH domain-like"/>
    <property type="match status" value="1"/>
</dbReference>
<evidence type="ECO:0000256" key="4">
    <source>
        <dbReference type="ARBA" id="ARBA00023015"/>
    </source>
</evidence>
<evidence type="ECO:0000256" key="7">
    <source>
        <dbReference type="SAM" id="MobiDB-lite"/>
    </source>
</evidence>
<gene>
    <name evidence="9" type="ORF">CXG81DRAFT_18806</name>
</gene>
<dbReference type="Pfam" id="PF08567">
    <property type="entry name" value="PH_TFIIH"/>
    <property type="match status" value="1"/>
</dbReference>
<evidence type="ECO:0000313" key="10">
    <source>
        <dbReference type="Proteomes" id="UP000274922"/>
    </source>
</evidence>
<dbReference type="InterPro" id="IPR027079">
    <property type="entry name" value="Tfb1/GTF2H1"/>
</dbReference>